<evidence type="ECO:0000313" key="2">
    <source>
        <dbReference type="EMBL" id="KAJ1116562.1"/>
    </source>
</evidence>
<protein>
    <submittedName>
        <fullName evidence="2">Uncharacterized protein</fullName>
    </submittedName>
</protein>
<organism evidence="2 3">
    <name type="scientific">Pleurodeles waltl</name>
    <name type="common">Iberian ribbed newt</name>
    <dbReference type="NCBI Taxonomy" id="8319"/>
    <lineage>
        <taxon>Eukaryota</taxon>
        <taxon>Metazoa</taxon>
        <taxon>Chordata</taxon>
        <taxon>Craniata</taxon>
        <taxon>Vertebrata</taxon>
        <taxon>Euteleostomi</taxon>
        <taxon>Amphibia</taxon>
        <taxon>Batrachia</taxon>
        <taxon>Caudata</taxon>
        <taxon>Salamandroidea</taxon>
        <taxon>Salamandridae</taxon>
        <taxon>Pleurodelinae</taxon>
        <taxon>Pleurodeles</taxon>
    </lineage>
</organism>
<evidence type="ECO:0000313" key="3">
    <source>
        <dbReference type="Proteomes" id="UP001066276"/>
    </source>
</evidence>
<accession>A0AAV7NKJ0</accession>
<dbReference type="AlphaFoldDB" id="A0AAV7NKJ0"/>
<comment type="caution">
    <text evidence="2">The sequence shown here is derived from an EMBL/GenBank/DDBJ whole genome shotgun (WGS) entry which is preliminary data.</text>
</comment>
<sequence length="168" mass="17083">MPGPGPKRRAGTPWPTRAPGLGPHAAGACPPQGPGTREPPCAGTDNQAGRPERSPSTRGSPPPSHAPCAKAHQTGRGRVDERSSRESRAGMLVVAPSGVNGRRSPSVAGGNAGRAGGASSLLFLAGARFSQGSQSTELGPRPRPLRTPLPGRRGVSALVPGECWSSPW</sequence>
<proteinExistence type="predicted"/>
<reference evidence="2" key="1">
    <citation type="journal article" date="2022" name="bioRxiv">
        <title>Sequencing and chromosome-scale assembly of the giantPleurodeles waltlgenome.</title>
        <authorList>
            <person name="Brown T."/>
            <person name="Elewa A."/>
            <person name="Iarovenko S."/>
            <person name="Subramanian E."/>
            <person name="Araus A.J."/>
            <person name="Petzold A."/>
            <person name="Susuki M."/>
            <person name="Suzuki K.-i.T."/>
            <person name="Hayashi T."/>
            <person name="Toyoda A."/>
            <person name="Oliveira C."/>
            <person name="Osipova E."/>
            <person name="Leigh N.D."/>
            <person name="Simon A."/>
            <person name="Yun M.H."/>
        </authorList>
    </citation>
    <scope>NUCLEOTIDE SEQUENCE</scope>
    <source>
        <strain evidence="2">20211129_DDA</strain>
        <tissue evidence="2">Liver</tissue>
    </source>
</reference>
<feature type="compositionally biased region" description="Basic and acidic residues" evidence="1">
    <location>
        <begin position="77"/>
        <end position="88"/>
    </location>
</feature>
<feature type="compositionally biased region" description="Basic residues" evidence="1">
    <location>
        <begin position="1"/>
        <end position="10"/>
    </location>
</feature>
<gene>
    <name evidence="2" type="ORF">NDU88_004772</name>
</gene>
<keyword evidence="3" id="KW-1185">Reference proteome</keyword>
<name>A0AAV7NKJ0_PLEWA</name>
<evidence type="ECO:0000256" key="1">
    <source>
        <dbReference type="SAM" id="MobiDB-lite"/>
    </source>
</evidence>
<dbReference type="EMBL" id="JANPWB010000012">
    <property type="protein sequence ID" value="KAJ1116562.1"/>
    <property type="molecule type" value="Genomic_DNA"/>
</dbReference>
<feature type="region of interest" description="Disordered" evidence="1">
    <location>
        <begin position="1"/>
        <end position="117"/>
    </location>
</feature>
<feature type="region of interest" description="Disordered" evidence="1">
    <location>
        <begin position="131"/>
        <end position="158"/>
    </location>
</feature>
<dbReference type="Proteomes" id="UP001066276">
    <property type="component" value="Chromosome 8"/>
</dbReference>
<dbReference type="PROSITE" id="PS51257">
    <property type="entry name" value="PROKAR_LIPOPROTEIN"/>
    <property type="match status" value="1"/>
</dbReference>